<sequence>MKSFAVVAAAIAFGSTGVLSSACILRTPSVSPVETPVQTPNPPVELPVETPNPPVETPAETPVEAPVETPVETPVQTPVQTPDPVDPVEPPVEPPAPRPLIVNGGFDDYPTRADPWIISPAVAFPIATTNTRSPNNKLSLFLYDPNGDSPHQT</sequence>
<proteinExistence type="predicted"/>
<accession>A0A9P9FQR2</accession>
<name>A0A9P9FQR2_9HYPO</name>
<keyword evidence="2" id="KW-0732">Signal</keyword>
<evidence type="ECO:0000313" key="3">
    <source>
        <dbReference type="EMBL" id="KAH7170068.1"/>
    </source>
</evidence>
<dbReference type="Proteomes" id="UP000738349">
    <property type="component" value="Unassembled WGS sequence"/>
</dbReference>
<dbReference type="EMBL" id="JAGMUV010000002">
    <property type="protein sequence ID" value="KAH7170068.1"/>
    <property type="molecule type" value="Genomic_DNA"/>
</dbReference>
<reference evidence="3" key="1">
    <citation type="journal article" date="2021" name="Nat. Commun.">
        <title>Genetic determinants of endophytism in the Arabidopsis root mycobiome.</title>
        <authorList>
            <person name="Mesny F."/>
            <person name="Miyauchi S."/>
            <person name="Thiergart T."/>
            <person name="Pickel B."/>
            <person name="Atanasova L."/>
            <person name="Karlsson M."/>
            <person name="Huettel B."/>
            <person name="Barry K.W."/>
            <person name="Haridas S."/>
            <person name="Chen C."/>
            <person name="Bauer D."/>
            <person name="Andreopoulos W."/>
            <person name="Pangilinan J."/>
            <person name="LaButti K."/>
            <person name="Riley R."/>
            <person name="Lipzen A."/>
            <person name="Clum A."/>
            <person name="Drula E."/>
            <person name="Henrissat B."/>
            <person name="Kohler A."/>
            <person name="Grigoriev I.V."/>
            <person name="Martin F.M."/>
            <person name="Hacquard S."/>
        </authorList>
    </citation>
    <scope>NUCLEOTIDE SEQUENCE</scope>
    <source>
        <strain evidence="3">MPI-CAGE-AT-0147</strain>
    </source>
</reference>
<feature type="compositionally biased region" description="Polar residues" evidence="1">
    <location>
        <begin position="29"/>
        <end position="38"/>
    </location>
</feature>
<protein>
    <submittedName>
        <fullName evidence="3">Uncharacterized protein</fullName>
    </submittedName>
</protein>
<feature type="chain" id="PRO_5040148242" evidence="2">
    <location>
        <begin position="21"/>
        <end position="153"/>
    </location>
</feature>
<feature type="region of interest" description="Disordered" evidence="1">
    <location>
        <begin position="128"/>
        <end position="153"/>
    </location>
</feature>
<feature type="compositionally biased region" description="Polar residues" evidence="1">
    <location>
        <begin position="128"/>
        <end position="138"/>
    </location>
</feature>
<dbReference type="AlphaFoldDB" id="A0A9P9FQR2"/>
<feature type="compositionally biased region" description="Pro residues" evidence="1">
    <location>
        <begin position="39"/>
        <end position="56"/>
    </location>
</feature>
<keyword evidence="4" id="KW-1185">Reference proteome</keyword>
<feature type="compositionally biased region" description="Low complexity" evidence="1">
    <location>
        <begin position="57"/>
        <end position="83"/>
    </location>
</feature>
<comment type="caution">
    <text evidence="3">The sequence shown here is derived from an EMBL/GenBank/DDBJ whole genome shotgun (WGS) entry which is preliminary data.</text>
</comment>
<evidence type="ECO:0000313" key="4">
    <source>
        <dbReference type="Proteomes" id="UP000738349"/>
    </source>
</evidence>
<evidence type="ECO:0000256" key="1">
    <source>
        <dbReference type="SAM" id="MobiDB-lite"/>
    </source>
</evidence>
<dbReference type="PROSITE" id="PS51257">
    <property type="entry name" value="PROKAR_LIPOPROTEIN"/>
    <property type="match status" value="1"/>
</dbReference>
<feature type="signal peptide" evidence="2">
    <location>
        <begin position="1"/>
        <end position="20"/>
    </location>
</feature>
<feature type="region of interest" description="Disordered" evidence="1">
    <location>
        <begin position="29"/>
        <end position="106"/>
    </location>
</feature>
<evidence type="ECO:0000256" key="2">
    <source>
        <dbReference type="SAM" id="SignalP"/>
    </source>
</evidence>
<gene>
    <name evidence="3" type="ORF">EDB81DRAFT_774368</name>
</gene>
<dbReference type="OrthoDB" id="10590343at2759"/>
<feature type="compositionally biased region" description="Pro residues" evidence="1">
    <location>
        <begin position="84"/>
        <end position="98"/>
    </location>
</feature>
<organism evidence="3 4">
    <name type="scientific">Dactylonectria macrodidyma</name>
    <dbReference type="NCBI Taxonomy" id="307937"/>
    <lineage>
        <taxon>Eukaryota</taxon>
        <taxon>Fungi</taxon>
        <taxon>Dikarya</taxon>
        <taxon>Ascomycota</taxon>
        <taxon>Pezizomycotina</taxon>
        <taxon>Sordariomycetes</taxon>
        <taxon>Hypocreomycetidae</taxon>
        <taxon>Hypocreales</taxon>
        <taxon>Nectriaceae</taxon>
        <taxon>Dactylonectria</taxon>
    </lineage>
</organism>